<dbReference type="Proteomes" id="UP000013456">
    <property type="component" value="Chromosome 16"/>
</dbReference>
<reference evidence="1" key="1">
    <citation type="journal article" date="2011" name="Nat. Biotechnol.">
        <title>Genome sequencing and comparison of two nonhuman primate animal models, the cynomolgus and Chinese rhesus macaques.</title>
        <authorList>
            <person name="Yan G."/>
            <person name="Zhang G."/>
            <person name="Fang X."/>
            <person name="Zhang Y."/>
            <person name="Li C."/>
            <person name="Ling F."/>
            <person name="Cooper D.N."/>
            <person name="Li Q."/>
            <person name="Li Y."/>
            <person name="van Gool A.J."/>
            <person name="Du H."/>
            <person name="Chen J."/>
            <person name="Chen R."/>
            <person name="Zhang P."/>
            <person name="Huang Z."/>
            <person name="Thompson J.R."/>
            <person name="Meng Y."/>
            <person name="Bai Y."/>
            <person name="Wang J."/>
            <person name="Zhuo M."/>
            <person name="Wang T."/>
            <person name="Huang Y."/>
            <person name="Wei L."/>
            <person name="Li J."/>
            <person name="Wang Z."/>
            <person name="Hu H."/>
            <person name="Yang P."/>
            <person name="Le L."/>
            <person name="Stenson P.D."/>
            <person name="Li B."/>
            <person name="Liu X."/>
            <person name="Ball E.V."/>
            <person name="An N."/>
            <person name="Huang Q."/>
            <person name="Zhang Y."/>
            <person name="Fan W."/>
            <person name="Zhang X."/>
            <person name="Li Y."/>
            <person name="Wang W."/>
            <person name="Katze M.G."/>
            <person name="Su B."/>
            <person name="Nielsen R."/>
            <person name="Yang H."/>
            <person name="Wang J."/>
            <person name="Wang X."/>
            <person name="Wang J."/>
        </authorList>
    </citation>
    <scope>NUCLEOTIDE SEQUENCE [LARGE SCALE GENOMIC DNA]</scope>
    <source>
        <strain evidence="1">CR-5</strain>
    </source>
</reference>
<sequence>ILRNCTLKMVKMGRVRWLMPVIPALWEAKVGGSFEVRSSRPAWPTW</sequence>
<dbReference type="EMBL" id="CM001268">
    <property type="protein sequence ID" value="EHH24513.1"/>
    <property type="molecule type" value="Genomic_DNA"/>
</dbReference>
<accession>G7NIQ0</accession>
<gene>
    <name evidence="1" type="ORF">EGK_08177</name>
</gene>
<proteinExistence type="predicted"/>
<protein>
    <submittedName>
        <fullName evidence="1">Uncharacterized protein</fullName>
    </submittedName>
</protein>
<organism evidence="1">
    <name type="scientific">Macaca mulatta</name>
    <name type="common">Rhesus macaque</name>
    <dbReference type="NCBI Taxonomy" id="9544"/>
    <lineage>
        <taxon>Eukaryota</taxon>
        <taxon>Metazoa</taxon>
        <taxon>Chordata</taxon>
        <taxon>Craniata</taxon>
        <taxon>Vertebrata</taxon>
        <taxon>Euteleostomi</taxon>
        <taxon>Mammalia</taxon>
        <taxon>Eutheria</taxon>
        <taxon>Euarchontoglires</taxon>
        <taxon>Primates</taxon>
        <taxon>Haplorrhini</taxon>
        <taxon>Catarrhini</taxon>
        <taxon>Cercopithecidae</taxon>
        <taxon>Cercopithecinae</taxon>
        <taxon>Macaca</taxon>
    </lineage>
</organism>
<name>G7NIQ0_MACMU</name>
<feature type="non-terminal residue" evidence="1">
    <location>
        <position position="1"/>
    </location>
</feature>
<dbReference type="AlphaFoldDB" id="G7NIQ0"/>
<evidence type="ECO:0000313" key="1">
    <source>
        <dbReference type="EMBL" id="EHH24513.1"/>
    </source>
</evidence>
<feature type="non-terminal residue" evidence="1">
    <location>
        <position position="46"/>
    </location>
</feature>